<dbReference type="OrthoDB" id="415706at2759"/>
<keyword evidence="1" id="KW-0547">Nucleotide-binding</keyword>
<dbReference type="GO" id="GO:0005874">
    <property type="term" value="C:microtubule"/>
    <property type="evidence" value="ECO:0007669"/>
    <property type="project" value="TreeGrafter"/>
</dbReference>
<dbReference type="GO" id="GO:0005739">
    <property type="term" value="C:mitochondrion"/>
    <property type="evidence" value="ECO:0007669"/>
    <property type="project" value="TreeGrafter"/>
</dbReference>
<dbReference type="GO" id="GO:0016020">
    <property type="term" value="C:membrane"/>
    <property type="evidence" value="ECO:0007669"/>
    <property type="project" value="TreeGrafter"/>
</dbReference>
<dbReference type="InterPro" id="IPR001401">
    <property type="entry name" value="Dynamin_GTPase"/>
</dbReference>
<feature type="domain" description="Dynamin-type G" evidence="5">
    <location>
        <begin position="36"/>
        <end position="314"/>
    </location>
</feature>
<dbReference type="InterPro" id="IPR030381">
    <property type="entry name" value="G_DYNAMIN_dom"/>
</dbReference>
<dbReference type="AlphaFoldDB" id="A0A2T4H6D9"/>
<dbReference type="PROSITE" id="PS51718">
    <property type="entry name" value="G_DYNAMIN_2"/>
    <property type="match status" value="1"/>
</dbReference>
<dbReference type="EMBL" id="PVEM01000001">
    <property type="protein sequence ID" value="PTD11353.1"/>
    <property type="molecule type" value="Genomic_DNA"/>
</dbReference>
<proteinExistence type="predicted"/>
<accession>A0A2T4H6D9</accession>
<feature type="compositionally biased region" description="Polar residues" evidence="3">
    <location>
        <begin position="710"/>
        <end position="720"/>
    </location>
</feature>
<name>A0A2T4H6D9_FUSCU</name>
<dbReference type="GO" id="GO:0003924">
    <property type="term" value="F:GTPase activity"/>
    <property type="evidence" value="ECO:0007669"/>
    <property type="project" value="InterPro"/>
</dbReference>
<dbReference type="Pfam" id="PF01031">
    <property type="entry name" value="Dynamin_M"/>
    <property type="match status" value="1"/>
</dbReference>
<dbReference type="GO" id="GO:0005525">
    <property type="term" value="F:GTP binding"/>
    <property type="evidence" value="ECO:0007669"/>
    <property type="project" value="InterPro"/>
</dbReference>
<comment type="caution">
    <text evidence="6">The sequence shown here is derived from an EMBL/GenBank/DDBJ whole genome shotgun (WGS) entry which is preliminary data.</text>
</comment>
<feature type="compositionally biased region" description="Low complexity" evidence="3">
    <location>
        <begin position="850"/>
        <end position="862"/>
    </location>
</feature>
<dbReference type="CDD" id="cd08771">
    <property type="entry name" value="DLP_1"/>
    <property type="match status" value="1"/>
</dbReference>
<dbReference type="GO" id="GO:0000266">
    <property type="term" value="P:mitochondrial fission"/>
    <property type="evidence" value="ECO:0007669"/>
    <property type="project" value="TreeGrafter"/>
</dbReference>
<dbReference type="InterPro" id="IPR020850">
    <property type="entry name" value="GED_dom"/>
</dbReference>
<evidence type="ECO:0000256" key="3">
    <source>
        <dbReference type="SAM" id="MobiDB-lite"/>
    </source>
</evidence>
<dbReference type="PROSITE" id="PS51388">
    <property type="entry name" value="GED"/>
    <property type="match status" value="1"/>
</dbReference>
<dbReference type="SUPFAM" id="SSF52540">
    <property type="entry name" value="P-loop containing nucleoside triphosphate hydrolases"/>
    <property type="match status" value="1"/>
</dbReference>
<evidence type="ECO:0000256" key="1">
    <source>
        <dbReference type="ARBA" id="ARBA00022741"/>
    </source>
</evidence>
<keyword evidence="7" id="KW-1185">Reference proteome</keyword>
<dbReference type="GO" id="GO:0016559">
    <property type="term" value="P:peroxisome fission"/>
    <property type="evidence" value="ECO:0007669"/>
    <property type="project" value="TreeGrafter"/>
</dbReference>
<dbReference type="InterPro" id="IPR045063">
    <property type="entry name" value="Dynamin_N"/>
</dbReference>
<feature type="compositionally biased region" description="Gly residues" evidence="3">
    <location>
        <begin position="949"/>
        <end position="959"/>
    </location>
</feature>
<feature type="compositionally biased region" description="Low complexity" evidence="3">
    <location>
        <begin position="681"/>
        <end position="700"/>
    </location>
</feature>
<keyword evidence="2" id="KW-0342">GTP-binding</keyword>
<feature type="compositionally biased region" description="Polar residues" evidence="3">
    <location>
        <begin position="750"/>
        <end position="761"/>
    </location>
</feature>
<gene>
    <name evidence="6" type="ORF">FCULG_00002800</name>
</gene>
<evidence type="ECO:0000259" key="4">
    <source>
        <dbReference type="PROSITE" id="PS51388"/>
    </source>
</evidence>
<dbReference type="InterPro" id="IPR027417">
    <property type="entry name" value="P-loop_NTPase"/>
</dbReference>
<dbReference type="SMART" id="SM00053">
    <property type="entry name" value="DYNc"/>
    <property type="match status" value="1"/>
</dbReference>
<dbReference type="PRINTS" id="PR00195">
    <property type="entry name" value="DYNAMIN"/>
</dbReference>
<dbReference type="GO" id="GO:0008017">
    <property type="term" value="F:microtubule binding"/>
    <property type="evidence" value="ECO:0007669"/>
    <property type="project" value="TreeGrafter"/>
</dbReference>
<evidence type="ECO:0000313" key="6">
    <source>
        <dbReference type="EMBL" id="PTD11353.1"/>
    </source>
</evidence>
<dbReference type="Gene3D" id="3.40.50.300">
    <property type="entry name" value="P-loop containing nucleotide triphosphate hydrolases"/>
    <property type="match status" value="1"/>
</dbReference>
<evidence type="ECO:0000259" key="5">
    <source>
        <dbReference type="PROSITE" id="PS51718"/>
    </source>
</evidence>
<dbReference type="PANTHER" id="PTHR11566:SF149">
    <property type="entry name" value="GTPASE, PUTATIVE (AFU_ORTHOLOGUE AFUA_6G11890)-RELATED"/>
    <property type="match status" value="1"/>
</dbReference>
<evidence type="ECO:0000313" key="7">
    <source>
        <dbReference type="Proteomes" id="UP000241587"/>
    </source>
</evidence>
<feature type="compositionally biased region" description="Low complexity" evidence="3">
    <location>
        <begin position="886"/>
        <end position="898"/>
    </location>
</feature>
<feature type="domain" description="GED" evidence="4">
    <location>
        <begin position="581"/>
        <end position="672"/>
    </location>
</feature>
<dbReference type="Pfam" id="PF00350">
    <property type="entry name" value="Dynamin_N"/>
    <property type="match status" value="1"/>
</dbReference>
<reference evidence="6 7" key="1">
    <citation type="submission" date="2018-02" db="EMBL/GenBank/DDBJ databases">
        <title>Fusarium culmorum secondary metabolites in fungal-bacterial-plant interactions.</title>
        <authorList>
            <person name="Schmidt R."/>
        </authorList>
    </citation>
    <scope>NUCLEOTIDE SEQUENCE [LARGE SCALE GENOMIC DNA]</scope>
    <source>
        <strain evidence="6 7">PV</strain>
    </source>
</reference>
<dbReference type="PANTHER" id="PTHR11566">
    <property type="entry name" value="DYNAMIN"/>
    <property type="match status" value="1"/>
</dbReference>
<feature type="region of interest" description="Disordered" evidence="3">
    <location>
        <begin position="668"/>
        <end position="959"/>
    </location>
</feature>
<organism evidence="6 7">
    <name type="scientific">Fusarium culmorum</name>
    <dbReference type="NCBI Taxonomy" id="5516"/>
    <lineage>
        <taxon>Eukaryota</taxon>
        <taxon>Fungi</taxon>
        <taxon>Dikarya</taxon>
        <taxon>Ascomycota</taxon>
        <taxon>Pezizomycotina</taxon>
        <taxon>Sordariomycetes</taxon>
        <taxon>Hypocreomycetidae</taxon>
        <taxon>Hypocreales</taxon>
        <taxon>Nectriaceae</taxon>
        <taxon>Fusarium</taxon>
    </lineage>
</organism>
<dbReference type="GO" id="GO:0006897">
    <property type="term" value="P:endocytosis"/>
    <property type="evidence" value="ECO:0007669"/>
    <property type="project" value="TreeGrafter"/>
</dbReference>
<dbReference type="OMA" id="QSKPWEG"/>
<feature type="compositionally biased region" description="Low complexity" evidence="3">
    <location>
        <begin position="814"/>
        <end position="826"/>
    </location>
</feature>
<dbReference type="Proteomes" id="UP000241587">
    <property type="component" value="Unassembled WGS sequence"/>
</dbReference>
<evidence type="ECO:0000256" key="2">
    <source>
        <dbReference type="ARBA" id="ARBA00023134"/>
    </source>
</evidence>
<dbReference type="InterPro" id="IPR022812">
    <property type="entry name" value="Dynamin"/>
</dbReference>
<dbReference type="GO" id="GO:0048312">
    <property type="term" value="P:intracellular distribution of mitochondria"/>
    <property type="evidence" value="ECO:0007669"/>
    <property type="project" value="TreeGrafter"/>
</dbReference>
<protein>
    <submittedName>
        <fullName evidence="6">Interferon-induced GTP-binding protein Mx</fullName>
    </submittedName>
</protein>
<feature type="compositionally biased region" description="Low complexity" evidence="3">
    <location>
        <begin position="724"/>
        <end position="735"/>
    </location>
</feature>
<sequence length="959" mass="105046">MDVSVNSDILKQLYTKEVASLHNISDGLRACGVGKVVNLPQIIVVGEPSAGKSSVLEAISHIRFPVGDTPCTRFATELILHHANEARINASVRFAEKEKPAKAIQRNKFHEDDIVDIIKEAKEHMGISQDGDDFSEHVLRLEIEGPDIIYPLSLVDLPGLCRTSTHSPSLNGSDTVEELVESYMRQKNSIILVVISANINLTSHLALEKAKVIDPQRQRTIGVITKPDLALTASAKEHIMVAKNQESAHKLQLGWHVLRNRGEDEKSLETRDEVETSFFKTHPWATIPEDDLGIDNFRVKLSGFLFNHIRNNLPGVIGEMEKKLKDRQEELTRLGTPRSNTKEYRSYMLTIASDFQRLARDGCNGRYTDPFFGSLDDESLKFRALLRNLNRVFDHILRTRGSTQSIVLSDKEESRQNELPEYLARFLEVYPYEFPEPEKITREDLSFQLESKAAANQGREFPGSPNVDLAMQLFKSQAAPWRQIAEFHVDTVISIARAFVDQLFKHLVGSPQNDSTIEAILTIHVDPWFEGKEELLREKIDELLWPYLTGYSLPVDVEFHHALSQRSITPVATEQVGEFGTDKTIDMMLTHYEMSIRTFTENVINLAIERCLIHDLPNILTPTEVDGMTEAQLEELAAEPSKTKSRRLLLDSEIKILQDGLKTCRRYRPRAVTASQTTTKVASTPSPAVANSPSPVPATAADKKPKPTSELPSGSSTTATAGDKTSQASSSTSKAPALSGGNGLRDSAATVLTPQSSTSSVPGAAPSLFANLNTSSQPRFPAGGLFRNSGKTVTEQQQQQPVPGTATGGLFGSQPKPVNQQQPPVVGLFGSQPKPVEQEKPAPVGLFGSQPKPVEQQQPPVVGLFGSQPKPVEQEKPAPVGLFGSQPKPVEQQQPPVVGLFGSQPKPVEQEKPAPVGLFGGQPKTDAQQQRPASRNGKGSFGSSSAFNTGGGGSSLTKS</sequence>
<dbReference type="InterPro" id="IPR000375">
    <property type="entry name" value="Dynamin_stalk"/>
</dbReference>